<keyword evidence="1" id="KW-0812">Transmembrane</keyword>
<dbReference type="EMBL" id="CATOUU010000204">
    <property type="protein sequence ID" value="CAI9920836.1"/>
    <property type="molecule type" value="Genomic_DNA"/>
</dbReference>
<reference evidence="2" key="1">
    <citation type="submission" date="2023-06" db="EMBL/GenBank/DDBJ databases">
        <authorList>
            <person name="Kurt Z."/>
        </authorList>
    </citation>
    <scope>NUCLEOTIDE SEQUENCE</scope>
</reference>
<proteinExistence type="predicted"/>
<dbReference type="Proteomes" id="UP001642409">
    <property type="component" value="Unassembled WGS sequence"/>
</dbReference>
<reference evidence="3 4" key="2">
    <citation type="submission" date="2024-07" db="EMBL/GenBank/DDBJ databases">
        <authorList>
            <person name="Akdeniz Z."/>
        </authorList>
    </citation>
    <scope>NUCLEOTIDE SEQUENCE [LARGE SCALE GENOMIC DNA]</scope>
</reference>
<evidence type="ECO:0000256" key="1">
    <source>
        <dbReference type="SAM" id="Phobius"/>
    </source>
</evidence>
<evidence type="ECO:0000313" key="3">
    <source>
        <dbReference type="EMBL" id="CAL6054947.1"/>
    </source>
</evidence>
<keyword evidence="4" id="KW-1185">Reference proteome</keyword>
<sequence length="131" mass="15856">MIPKKPTTFLSNHKSRTALSHVKPPHRLLLLLMMLLSIECRGAQAWTKIVLDLNYILMLIYVYIHYHFCQSTFFNFFTLLKIQKIYQYLTTHNVLRTDAYYYNQLQLEEHKQLFQPISHLWKNQLACQYFK</sequence>
<dbReference type="AlphaFoldDB" id="A0AA86NKX8"/>
<protein>
    <submittedName>
        <fullName evidence="3">Hypothetical_protein</fullName>
    </submittedName>
</protein>
<evidence type="ECO:0000313" key="4">
    <source>
        <dbReference type="Proteomes" id="UP001642409"/>
    </source>
</evidence>
<keyword evidence="1" id="KW-0472">Membrane</keyword>
<gene>
    <name evidence="3" type="ORF">HINF_LOCUS46310</name>
    <name evidence="2" type="ORF">HINF_LOCUS8481</name>
</gene>
<accession>A0AA86NKX8</accession>
<organism evidence="2">
    <name type="scientific">Hexamita inflata</name>
    <dbReference type="NCBI Taxonomy" id="28002"/>
    <lineage>
        <taxon>Eukaryota</taxon>
        <taxon>Metamonada</taxon>
        <taxon>Diplomonadida</taxon>
        <taxon>Hexamitidae</taxon>
        <taxon>Hexamitinae</taxon>
        <taxon>Hexamita</taxon>
    </lineage>
</organism>
<name>A0AA86NKX8_9EUKA</name>
<comment type="caution">
    <text evidence="2">The sequence shown here is derived from an EMBL/GenBank/DDBJ whole genome shotgun (WGS) entry which is preliminary data.</text>
</comment>
<keyword evidence="1" id="KW-1133">Transmembrane helix</keyword>
<feature type="transmembrane region" description="Helical" evidence="1">
    <location>
        <begin position="55"/>
        <end position="80"/>
    </location>
</feature>
<evidence type="ECO:0000313" key="2">
    <source>
        <dbReference type="EMBL" id="CAI9920836.1"/>
    </source>
</evidence>
<dbReference type="EMBL" id="CAXDID020000204">
    <property type="protein sequence ID" value="CAL6054947.1"/>
    <property type="molecule type" value="Genomic_DNA"/>
</dbReference>